<dbReference type="InterPro" id="IPR051324">
    <property type="entry name" value="Stress/Tellurium_Resist"/>
</dbReference>
<proteinExistence type="predicted"/>
<dbReference type="Proteomes" id="UP000312512">
    <property type="component" value="Unassembled WGS sequence"/>
</dbReference>
<dbReference type="PROSITE" id="PS50089">
    <property type="entry name" value="ZF_RING_2"/>
    <property type="match status" value="1"/>
</dbReference>
<evidence type="ECO:0000313" key="2">
    <source>
        <dbReference type="EMBL" id="KAB8195416.1"/>
    </source>
</evidence>
<dbReference type="RefSeq" id="WP_139630855.1">
    <property type="nucleotide sequence ID" value="NZ_VDLX02000004.1"/>
</dbReference>
<dbReference type="EMBL" id="VDLX02000004">
    <property type="protein sequence ID" value="KAB8195416.1"/>
    <property type="molecule type" value="Genomic_DNA"/>
</dbReference>
<sequence length="914" mass="99764">MDGSGEILLRRRRLVAPELLAAGARVPPPVGKLPRRLGVVPADVPAGVAALESELLQLGFLVSGELYRALAGLGVEELTKAGRRLLHCLREEVGANHSHIPLFRKFPDSVPSDTSVFYVRRVFSLLLQDPARPCVLCGRNETVHPVSPCAHLVCRTCWDGSDFSACPICHRRIDPDDPFLRPSPERGSTRRGAVTTTTLLRLCHDPAAACRELATDMMARRTPMAAHDRAELEVLLDDHWPGALAWVPDAIPVKETRAAVVAYALRKGADELLPHHADTATDVLRVLYALMGADPGLRVRPERRTSLPRALRRAVLARLDAMPYLLEDLLRHRERWKHMAEVLHPHEYHARFLDAALAFAALRGTRPDPGTALGRALLERAAGRPDVEVRKGRLRGATFASRVETALADGRHADACALLAQRPGDLLRRLSHVLRQTYGEEAAGHRSEQAYSEEPSGHHSRQSHSDEPAGHHSGQPHHQRPSGLHSRQRFGAEPATHNWLDGQVPRPLDVLEAAVRRVAPGVLLAALGQVRTPPGGIRLFLPRAGTARFWTRPDDRPPLPDEVVLEAERIVTAELLRRAGDLPPLRRVLLDEGLADLVAPTSERTAGAALVRLVRGSNQPIPAGKRIRFFLHWAEPPGTRVDLDLSVAVFDEDWRFAGVCDYTRLRLGNGLVHSGDLTSAPEPLGASEFIDVDVRALAARYLVPVVFSYNDVPFEELIRGYAGFMEQPHGVFDPTAVRQRFDLAGPAKILVPLVADLWTRTMRWADLNPSDMGTYHSVAGSSAELARLGAALESAFEHRVTLWEVGCWHAAARAAEVVVRRRDGSCVRYARRPGEDVEGFAARLTARADAPPLDGPPDGADLAVLVSGDVALPGAEVYALHPYAVGEARLLDAADLLSGLSPATADHAFATGTP</sequence>
<dbReference type="SUPFAM" id="SSF57850">
    <property type="entry name" value="RING/U-box"/>
    <property type="match status" value="1"/>
</dbReference>
<reference evidence="2 3" key="1">
    <citation type="submission" date="2019-10" db="EMBL/GenBank/DDBJ databases">
        <title>Nonomuraea sp. nov., isolated from Phyllanthus amarus.</title>
        <authorList>
            <person name="Klykleung N."/>
            <person name="Tanasupawat S."/>
        </authorList>
    </citation>
    <scope>NUCLEOTIDE SEQUENCE [LARGE SCALE GENOMIC DNA]</scope>
    <source>
        <strain evidence="2 3">PA1-10</strain>
    </source>
</reference>
<name>A0A5C4WPT6_9ACTN</name>
<dbReference type="Gene3D" id="3.30.40.10">
    <property type="entry name" value="Zinc/RING finger domain, C3HC4 (zinc finger)"/>
    <property type="match status" value="1"/>
</dbReference>
<dbReference type="Pfam" id="PF14447">
    <property type="entry name" value="Prok-RING_4"/>
    <property type="match status" value="1"/>
</dbReference>
<dbReference type="PANTHER" id="PTHR32097">
    <property type="entry name" value="CAMP-BINDING PROTEIN 1-RELATED"/>
    <property type="match status" value="1"/>
</dbReference>
<keyword evidence="3" id="KW-1185">Reference proteome</keyword>
<dbReference type="CDD" id="cd06974">
    <property type="entry name" value="TerD_like"/>
    <property type="match status" value="1"/>
</dbReference>
<dbReference type="InterPro" id="IPR013083">
    <property type="entry name" value="Znf_RING/FYVE/PHD"/>
</dbReference>
<evidence type="ECO:0000256" key="1">
    <source>
        <dbReference type="SAM" id="MobiDB-lite"/>
    </source>
</evidence>
<protein>
    <submittedName>
        <fullName evidence="2">Uncharacterized protein</fullName>
    </submittedName>
</protein>
<comment type="caution">
    <text evidence="2">The sequence shown here is derived from an EMBL/GenBank/DDBJ whole genome shotgun (WGS) entry which is preliminary data.</text>
</comment>
<dbReference type="InterPro" id="IPR003325">
    <property type="entry name" value="TerD"/>
</dbReference>
<organism evidence="2 3">
    <name type="scientific">Nonomuraea phyllanthi</name>
    <dbReference type="NCBI Taxonomy" id="2219224"/>
    <lineage>
        <taxon>Bacteria</taxon>
        <taxon>Bacillati</taxon>
        <taxon>Actinomycetota</taxon>
        <taxon>Actinomycetes</taxon>
        <taxon>Streptosporangiales</taxon>
        <taxon>Streptosporangiaceae</taxon>
        <taxon>Nonomuraea</taxon>
    </lineage>
</organism>
<dbReference type="OrthoDB" id="415622at2"/>
<gene>
    <name evidence="2" type="ORF">FH608_013810</name>
</gene>
<feature type="region of interest" description="Disordered" evidence="1">
    <location>
        <begin position="439"/>
        <end position="490"/>
    </location>
</feature>
<dbReference type="AlphaFoldDB" id="A0A5C4WPT6"/>
<evidence type="ECO:0000313" key="3">
    <source>
        <dbReference type="Proteomes" id="UP000312512"/>
    </source>
</evidence>
<accession>A0A5C4WPT6</accession>
<dbReference type="PANTHER" id="PTHR32097:SF18">
    <property type="entry name" value="RING-TYPE DOMAIN-CONTAINING PROTEIN"/>
    <property type="match status" value="1"/>
</dbReference>
<dbReference type="InterPro" id="IPR001841">
    <property type="entry name" value="Znf_RING"/>
</dbReference>